<reference evidence="1" key="1">
    <citation type="submission" date="2021-01" db="UniProtKB">
        <authorList>
            <consortium name="EnsemblMetazoa"/>
        </authorList>
    </citation>
    <scope>IDENTIFICATION</scope>
</reference>
<dbReference type="AlphaFoldDB" id="A0A7M7JMX7"/>
<dbReference type="Proteomes" id="UP000594260">
    <property type="component" value="Unplaced"/>
</dbReference>
<name>A0A7M7JMX7_VARDE</name>
<protein>
    <submittedName>
        <fullName evidence="1">Uncharacterized protein</fullName>
    </submittedName>
</protein>
<dbReference type="GeneID" id="111247245"/>
<evidence type="ECO:0000313" key="1">
    <source>
        <dbReference type="EnsemblMetazoa" id="XP_022653665"/>
    </source>
</evidence>
<dbReference type="RefSeq" id="XP_022653665.1">
    <property type="nucleotide sequence ID" value="XM_022797930.1"/>
</dbReference>
<keyword evidence="2" id="KW-1185">Reference proteome</keyword>
<dbReference type="InParanoid" id="A0A7M7JMX7"/>
<organism evidence="1 2">
    <name type="scientific">Varroa destructor</name>
    <name type="common">Honeybee mite</name>
    <dbReference type="NCBI Taxonomy" id="109461"/>
    <lineage>
        <taxon>Eukaryota</taxon>
        <taxon>Metazoa</taxon>
        <taxon>Ecdysozoa</taxon>
        <taxon>Arthropoda</taxon>
        <taxon>Chelicerata</taxon>
        <taxon>Arachnida</taxon>
        <taxon>Acari</taxon>
        <taxon>Parasitiformes</taxon>
        <taxon>Mesostigmata</taxon>
        <taxon>Gamasina</taxon>
        <taxon>Dermanyssoidea</taxon>
        <taxon>Varroidae</taxon>
        <taxon>Varroa</taxon>
    </lineage>
</organism>
<sequence length="105" mass="11597">MFATLNPLEKDSMATCYRTTWKITSAVALERPIVYALVPDPAAGTAQCLQETSRFSSEPLTAPYCRCWVSRRCCRGWFQKVGIHQSTNGNGTCDAGNFCKGLLLN</sequence>
<dbReference type="KEGG" id="vde:111247245"/>
<evidence type="ECO:0000313" key="2">
    <source>
        <dbReference type="Proteomes" id="UP000594260"/>
    </source>
</evidence>
<accession>A0A7M7JMX7</accession>
<proteinExistence type="predicted"/>
<dbReference type="EnsemblMetazoa" id="XM_022797930">
    <property type="protein sequence ID" value="XP_022653665"/>
    <property type="gene ID" value="LOC111247245"/>
</dbReference>